<evidence type="ECO:0000313" key="5">
    <source>
        <dbReference type="Proteomes" id="UP001185728"/>
    </source>
</evidence>
<evidence type="ECO:0000256" key="2">
    <source>
        <dbReference type="ARBA" id="ARBA00022747"/>
    </source>
</evidence>
<dbReference type="Proteomes" id="UP001185728">
    <property type="component" value="Unassembled WGS sequence"/>
</dbReference>
<accession>A0AAP5T6L3</accession>
<dbReference type="EMBL" id="JAWLUK010000006">
    <property type="protein sequence ID" value="MDV7176948.1"/>
    <property type="molecule type" value="Genomic_DNA"/>
</dbReference>
<reference evidence="4" key="1">
    <citation type="submission" date="2023-10" db="EMBL/GenBank/DDBJ databases">
        <title>Development of a sustainable strategy for remediation of hydrocarbon-contaminated territories based on the waste exchange concept.</title>
        <authorList>
            <person name="Krivoruchko A."/>
        </authorList>
    </citation>
    <scope>NUCLEOTIDE SEQUENCE</scope>
    <source>
        <strain evidence="4">IEGM 1325</strain>
    </source>
</reference>
<dbReference type="AlphaFoldDB" id="A0AAP5T6L3"/>
<dbReference type="InterPro" id="IPR022749">
    <property type="entry name" value="D12N6_MeTrfase_N"/>
</dbReference>
<evidence type="ECO:0000313" key="4">
    <source>
        <dbReference type="EMBL" id="MDV7176948.1"/>
    </source>
</evidence>
<dbReference type="RefSeq" id="WP_204327552.1">
    <property type="nucleotide sequence ID" value="NZ_JAWLUK010000006.1"/>
</dbReference>
<sequence length="55" mass="6287">MPSPQNLSNFVWGIADQLRGVFKPNQYGTLVLPLTILRRMEAVMAPHRGRNLLRI</sequence>
<evidence type="ECO:0000256" key="1">
    <source>
        <dbReference type="ARBA" id="ARBA00006594"/>
    </source>
</evidence>
<proteinExistence type="inferred from homology"/>
<comment type="caution">
    <text evidence="4">The sequence shown here is derived from an EMBL/GenBank/DDBJ whole genome shotgun (WGS) entry which is preliminary data.</text>
</comment>
<dbReference type="Gene3D" id="1.20.1260.30">
    <property type="match status" value="1"/>
</dbReference>
<protein>
    <submittedName>
        <fullName evidence="4">Type I restriction-modification system subunit M N-terminal domain-containing protein</fullName>
    </submittedName>
</protein>
<feature type="domain" description="N6 adenine-specific DNA methyltransferase N-terminal" evidence="3">
    <location>
        <begin position="7"/>
        <end position="48"/>
    </location>
</feature>
<comment type="similarity">
    <text evidence="1">Belongs to the N(4)/N(6)-methyltransferase family.</text>
</comment>
<evidence type="ECO:0000259" key="3">
    <source>
        <dbReference type="Pfam" id="PF12161"/>
    </source>
</evidence>
<organism evidence="4 5">
    <name type="scientific">Micrococcus yunnanensis</name>
    <dbReference type="NCBI Taxonomy" id="566027"/>
    <lineage>
        <taxon>Bacteria</taxon>
        <taxon>Bacillati</taxon>
        <taxon>Actinomycetota</taxon>
        <taxon>Actinomycetes</taxon>
        <taxon>Micrococcales</taxon>
        <taxon>Micrococcaceae</taxon>
        <taxon>Micrococcus</taxon>
    </lineage>
</organism>
<name>A0AAP5T6L3_9MICC</name>
<dbReference type="Pfam" id="PF12161">
    <property type="entry name" value="HsdM_N"/>
    <property type="match status" value="1"/>
</dbReference>
<dbReference type="GO" id="GO:0009307">
    <property type="term" value="P:DNA restriction-modification system"/>
    <property type="evidence" value="ECO:0007669"/>
    <property type="project" value="UniProtKB-KW"/>
</dbReference>
<dbReference type="InterPro" id="IPR038333">
    <property type="entry name" value="T1MK-like_N_sf"/>
</dbReference>
<gene>
    <name evidence="4" type="ORF">R4064_04700</name>
</gene>
<keyword evidence="2" id="KW-0680">Restriction system</keyword>